<dbReference type="Proteomes" id="UP000053237">
    <property type="component" value="Unassembled WGS sequence"/>
</dbReference>
<evidence type="ECO:0000313" key="8">
    <source>
        <dbReference type="Proteomes" id="UP000053237"/>
    </source>
</evidence>
<keyword evidence="8" id="KW-1185">Reference proteome</keyword>
<protein>
    <recommendedName>
        <fullName evidence="4">Small ribosomal subunit protein mS38</fullName>
    </recommendedName>
</protein>
<proteinExistence type="inferred from homology"/>
<evidence type="ECO:0000313" key="7">
    <source>
        <dbReference type="EMBL" id="CCI43234.1"/>
    </source>
</evidence>
<dbReference type="InParanoid" id="A0A024G978"/>
<comment type="subcellular location">
    <subcellularLocation>
        <location evidence="1">Mitochondrion</location>
    </subcellularLocation>
</comment>
<dbReference type="AlphaFoldDB" id="A0A024G978"/>
<comment type="caution">
    <text evidence="7">The sequence shown here is derived from an EMBL/GenBank/DDBJ whole genome shotgun (WGS) entry which is preliminary data.</text>
</comment>
<dbReference type="PANTHER" id="PTHR32035:SF3">
    <property type="entry name" value="SMALL RIBOSOMAL SUBUNIT PROTEIN MS38"/>
    <property type="match status" value="1"/>
</dbReference>
<dbReference type="Pfam" id="PF08213">
    <property type="entry name" value="COX24_C"/>
    <property type="match status" value="1"/>
</dbReference>
<gene>
    <name evidence="7" type="ORF">BN9_040180</name>
</gene>
<evidence type="ECO:0000256" key="1">
    <source>
        <dbReference type="ARBA" id="ARBA00004173"/>
    </source>
</evidence>
<organism evidence="7 8">
    <name type="scientific">Albugo candida</name>
    <dbReference type="NCBI Taxonomy" id="65357"/>
    <lineage>
        <taxon>Eukaryota</taxon>
        <taxon>Sar</taxon>
        <taxon>Stramenopiles</taxon>
        <taxon>Oomycota</taxon>
        <taxon>Peronosporomycetes</taxon>
        <taxon>Albuginales</taxon>
        <taxon>Albuginaceae</taxon>
        <taxon>Albugo</taxon>
    </lineage>
</organism>
<evidence type="ECO:0000256" key="4">
    <source>
        <dbReference type="ARBA" id="ARBA00035682"/>
    </source>
</evidence>
<accession>A0A024G978</accession>
<dbReference type="GO" id="GO:0005739">
    <property type="term" value="C:mitochondrion"/>
    <property type="evidence" value="ECO:0007669"/>
    <property type="project" value="UniProtKB-SubCell"/>
</dbReference>
<evidence type="ECO:0000256" key="3">
    <source>
        <dbReference type="ARBA" id="ARBA00035647"/>
    </source>
</evidence>
<evidence type="ECO:0000256" key="5">
    <source>
        <dbReference type="SAM" id="MobiDB-lite"/>
    </source>
</evidence>
<feature type="domain" description="Ribosomal protein mS38 C-terminal" evidence="6">
    <location>
        <begin position="143"/>
        <end position="174"/>
    </location>
</feature>
<reference evidence="7 8" key="1">
    <citation type="submission" date="2012-05" db="EMBL/GenBank/DDBJ databases">
        <title>Recombination and specialization in a pathogen metapopulation.</title>
        <authorList>
            <person name="Gardiner A."/>
            <person name="Kemen E."/>
            <person name="Schultz-Larsen T."/>
            <person name="MacLean D."/>
            <person name="Van Oosterhout C."/>
            <person name="Jones J.D.G."/>
        </authorList>
    </citation>
    <scope>NUCLEOTIDE SEQUENCE [LARGE SCALE GENOMIC DNA]</scope>
    <source>
        <strain evidence="7 8">Ac Nc2</strain>
    </source>
</reference>
<dbReference type="InterPro" id="IPR013177">
    <property type="entry name" value="Ribosomal_mS38_C"/>
</dbReference>
<sequence length="174" mass="20017">MFSSLRRVSRNIISRASFTQSEACNHATFSFSTYNHRFNAILSEPSFPLKDVAIDTLENPARFDPSELWCIGQHELEQVPATTVPSVLDAEMPEFGIVDEMLMDGFDTWEMLAPISALPQPILSNGELTCDLTEMLQQVDMIYADSVLKKRKKKMNKHKHRKRRKALRMRTNRN</sequence>
<dbReference type="SMART" id="SM01155">
    <property type="entry name" value="DUF1713"/>
    <property type="match status" value="1"/>
</dbReference>
<comment type="similarity">
    <text evidence="3">Belongs to the mitochondrion-specific ribosomal protein mS38 family.</text>
</comment>
<feature type="region of interest" description="Disordered" evidence="5">
    <location>
        <begin position="154"/>
        <end position="174"/>
    </location>
</feature>
<name>A0A024G978_9STRA</name>
<keyword evidence="2" id="KW-0496">Mitochondrion</keyword>
<dbReference type="EMBL" id="CAIX01000046">
    <property type="protein sequence ID" value="CCI43234.1"/>
    <property type="molecule type" value="Genomic_DNA"/>
</dbReference>
<dbReference type="PANTHER" id="PTHR32035">
    <property type="entry name" value="AURORA KINASE A-INTERACTING PROTEIN"/>
    <property type="match status" value="1"/>
</dbReference>
<evidence type="ECO:0000259" key="6">
    <source>
        <dbReference type="SMART" id="SM01155"/>
    </source>
</evidence>
<evidence type="ECO:0000256" key="2">
    <source>
        <dbReference type="ARBA" id="ARBA00023128"/>
    </source>
</evidence>